<keyword evidence="5" id="KW-0418">Kinase</keyword>
<evidence type="ECO:0000256" key="5">
    <source>
        <dbReference type="ARBA" id="ARBA00022777"/>
    </source>
</evidence>
<dbReference type="InterPro" id="IPR051824">
    <property type="entry name" value="LRR_Rcpt-Like_S/T_Kinase"/>
</dbReference>
<evidence type="ECO:0000256" key="4">
    <source>
        <dbReference type="ARBA" id="ARBA00022741"/>
    </source>
</evidence>
<dbReference type="GO" id="GO:0004713">
    <property type="term" value="F:protein tyrosine kinase activity"/>
    <property type="evidence" value="ECO:0007669"/>
    <property type="project" value="InterPro"/>
</dbReference>
<keyword evidence="3" id="KW-0808">Transferase</keyword>
<dbReference type="InterPro" id="IPR011009">
    <property type="entry name" value="Kinase-like_dom_sf"/>
</dbReference>
<reference evidence="10" key="1">
    <citation type="journal article" date="2023" name="Plant J.">
        <title>The genome of the king protea, Protea cynaroides.</title>
        <authorList>
            <person name="Chang J."/>
            <person name="Duong T.A."/>
            <person name="Schoeman C."/>
            <person name="Ma X."/>
            <person name="Roodt D."/>
            <person name="Barker N."/>
            <person name="Li Z."/>
            <person name="Van de Peer Y."/>
            <person name="Mizrachi E."/>
        </authorList>
    </citation>
    <scope>NUCLEOTIDE SEQUENCE</scope>
    <source>
        <tissue evidence="10">Young leaves</tissue>
    </source>
</reference>
<keyword evidence="11" id="KW-1185">Reference proteome</keyword>
<evidence type="ECO:0000313" key="10">
    <source>
        <dbReference type="EMBL" id="KAJ4965904.1"/>
    </source>
</evidence>
<name>A0A9Q0K8M5_9MAGN</name>
<evidence type="ECO:0000256" key="2">
    <source>
        <dbReference type="ARBA" id="ARBA00022527"/>
    </source>
</evidence>
<evidence type="ECO:0000256" key="6">
    <source>
        <dbReference type="ARBA" id="ARBA00022840"/>
    </source>
</evidence>
<accession>A0A9Q0K8M5</accession>
<dbReference type="Proteomes" id="UP001141806">
    <property type="component" value="Unassembled WGS sequence"/>
</dbReference>
<gene>
    <name evidence="10" type="ORF">NE237_017753</name>
</gene>
<keyword evidence="2" id="KW-0723">Serine/threonine-protein kinase</keyword>
<comment type="caution">
    <text evidence="10">The sequence shown here is derived from an EMBL/GenBank/DDBJ whole genome shotgun (WGS) entry which is preliminary data.</text>
</comment>
<dbReference type="Gene3D" id="1.10.510.10">
    <property type="entry name" value="Transferase(Phosphotransferase) domain 1"/>
    <property type="match status" value="1"/>
</dbReference>
<feature type="domain" description="Protein kinase" evidence="9">
    <location>
        <begin position="1"/>
        <end position="147"/>
    </location>
</feature>
<proteinExistence type="predicted"/>
<evidence type="ECO:0000256" key="3">
    <source>
        <dbReference type="ARBA" id="ARBA00022679"/>
    </source>
</evidence>
<keyword evidence="6" id="KW-0067">ATP-binding</keyword>
<dbReference type="EC" id="2.7.11.1" evidence="1"/>
<dbReference type="FunFam" id="1.10.510.10:FF:001023">
    <property type="entry name" value="Os07g0541700 protein"/>
    <property type="match status" value="1"/>
</dbReference>
<evidence type="ECO:0000259" key="9">
    <source>
        <dbReference type="PROSITE" id="PS50011"/>
    </source>
</evidence>
<dbReference type="AlphaFoldDB" id="A0A9Q0K8M5"/>
<comment type="catalytic activity">
    <reaction evidence="8">
        <text>L-seryl-[protein] + ATP = O-phospho-L-seryl-[protein] + ADP + H(+)</text>
        <dbReference type="Rhea" id="RHEA:17989"/>
        <dbReference type="Rhea" id="RHEA-COMP:9863"/>
        <dbReference type="Rhea" id="RHEA-COMP:11604"/>
        <dbReference type="ChEBI" id="CHEBI:15378"/>
        <dbReference type="ChEBI" id="CHEBI:29999"/>
        <dbReference type="ChEBI" id="CHEBI:30616"/>
        <dbReference type="ChEBI" id="CHEBI:83421"/>
        <dbReference type="ChEBI" id="CHEBI:456216"/>
        <dbReference type="EC" id="2.7.11.1"/>
    </reaction>
</comment>
<dbReference type="GO" id="GO:0004674">
    <property type="term" value="F:protein serine/threonine kinase activity"/>
    <property type="evidence" value="ECO:0007669"/>
    <property type="project" value="UniProtKB-KW"/>
</dbReference>
<evidence type="ECO:0000313" key="11">
    <source>
        <dbReference type="Proteomes" id="UP001141806"/>
    </source>
</evidence>
<dbReference type="SMART" id="SM00219">
    <property type="entry name" value="TyrKc"/>
    <property type="match status" value="1"/>
</dbReference>
<comment type="catalytic activity">
    <reaction evidence="7">
        <text>L-threonyl-[protein] + ATP = O-phospho-L-threonyl-[protein] + ADP + H(+)</text>
        <dbReference type="Rhea" id="RHEA:46608"/>
        <dbReference type="Rhea" id="RHEA-COMP:11060"/>
        <dbReference type="Rhea" id="RHEA-COMP:11605"/>
        <dbReference type="ChEBI" id="CHEBI:15378"/>
        <dbReference type="ChEBI" id="CHEBI:30013"/>
        <dbReference type="ChEBI" id="CHEBI:30616"/>
        <dbReference type="ChEBI" id="CHEBI:61977"/>
        <dbReference type="ChEBI" id="CHEBI:456216"/>
        <dbReference type="EC" id="2.7.11.1"/>
    </reaction>
</comment>
<dbReference type="SUPFAM" id="SSF56112">
    <property type="entry name" value="Protein kinase-like (PK-like)"/>
    <property type="match status" value="1"/>
</dbReference>
<dbReference type="Pfam" id="PF00069">
    <property type="entry name" value="Pkinase"/>
    <property type="match status" value="1"/>
</dbReference>
<sequence>MEILGKIRQKNILKLYACLMRGGSSFLVYEYMENGNLFQALHRQIKDAKPELDWDRRYKIALGPAKGIAYLHHDYSPPIIHKGIKSSNILLADDYEPKIADFGIAKVAEESLTGIDSSCFAGTHGYIAPGEFLNCFFLELPYCFCLE</sequence>
<dbReference type="EMBL" id="JAMYWD010000007">
    <property type="protein sequence ID" value="KAJ4965904.1"/>
    <property type="molecule type" value="Genomic_DNA"/>
</dbReference>
<dbReference type="GO" id="GO:0005524">
    <property type="term" value="F:ATP binding"/>
    <property type="evidence" value="ECO:0007669"/>
    <property type="project" value="UniProtKB-KW"/>
</dbReference>
<evidence type="ECO:0000256" key="1">
    <source>
        <dbReference type="ARBA" id="ARBA00012513"/>
    </source>
</evidence>
<evidence type="ECO:0000256" key="7">
    <source>
        <dbReference type="ARBA" id="ARBA00047899"/>
    </source>
</evidence>
<dbReference type="OrthoDB" id="1895577at2759"/>
<dbReference type="PANTHER" id="PTHR48006:SF92">
    <property type="entry name" value="LRR RECEPTOR-LIKE SERINE_THREONINE-PROTEIN KINASE GSO1"/>
    <property type="match status" value="1"/>
</dbReference>
<protein>
    <recommendedName>
        <fullName evidence="1">non-specific serine/threonine protein kinase</fullName>
        <ecNumber evidence="1">2.7.11.1</ecNumber>
    </recommendedName>
</protein>
<evidence type="ECO:0000256" key="8">
    <source>
        <dbReference type="ARBA" id="ARBA00048679"/>
    </source>
</evidence>
<dbReference type="InterPro" id="IPR020635">
    <property type="entry name" value="Tyr_kinase_cat_dom"/>
</dbReference>
<dbReference type="PROSITE" id="PS50011">
    <property type="entry name" value="PROTEIN_KINASE_DOM"/>
    <property type="match status" value="1"/>
</dbReference>
<organism evidence="10 11">
    <name type="scientific">Protea cynaroides</name>
    <dbReference type="NCBI Taxonomy" id="273540"/>
    <lineage>
        <taxon>Eukaryota</taxon>
        <taxon>Viridiplantae</taxon>
        <taxon>Streptophyta</taxon>
        <taxon>Embryophyta</taxon>
        <taxon>Tracheophyta</taxon>
        <taxon>Spermatophyta</taxon>
        <taxon>Magnoliopsida</taxon>
        <taxon>Proteales</taxon>
        <taxon>Proteaceae</taxon>
        <taxon>Protea</taxon>
    </lineage>
</organism>
<dbReference type="PANTHER" id="PTHR48006">
    <property type="entry name" value="LEUCINE-RICH REPEAT-CONTAINING PROTEIN DDB_G0281931-RELATED"/>
    <property type="match status" value="1"/>
</dbReference>
<keyword evidence="4" id="KW-0547">Nucleotide-binding</keyword>
<dbReference type="InterPro" id="IPR000719">
    <property type="entry name" value="Prot_kinase_dom"/>
</dbReference>